<feature type="transmembrane region" description="Helical" evidence="7">
    <location>
        <begin position="180"/>
        <end position="200"/>
    </location>
</feature>
<dbReference type="RefSeq" id="WP_101893449.1">
    <property type="nucleotide sequence ID" value="NZ_CP022684.1"/>
</dbReference>
<feature type="domain" description="RCK C-terminal" evidence="8">
    <location>
        <begin position="318"/>
        <end position="401"/>
    </location>
</feature>
<evidence type="ECO:0000313" key="10">
    <source>
        <dbReference type="Proteomes" id="UP000235116"/>
    </source>
</evidence>
<evidence type="ECO:0000256" key="7">
    <source>
        <dbReference type="SAM" id="Phobius"/>
    </source>
</evidence>
<keyword evidence="6 7" id="KW-0472">Membrane</keyword>
<evidence type="ECO:0000313" key="9">
    <source>
        <dbReference type="EMBL" id="AUM12113.1"/>
    </source>
</evidence>
<evidence type="ECO:0000256" key="2">
    <source>
        <dbReference type="ARBA" id="ARBA00022448"/>
    </source>
</evidence>
<feature type="transmembrane region" description="Helical" evidence="7">
    <location>
        <begin position="57"/>
        <end position="75"/>
    </location>
</feature>
<protein>
    <recommendedName>
        <fullName evidence="8">RCK C-terminal domain-containing protein</fullName>
    </recommendedName>
</protein>
<dbReference type="InterPro" id="IPR004680">
    <property type="entry name" value="Cit_transptr-like_dom"/>
</dbReference>
<dbReference type="Gene3D" id="3.30.70.1450">
    <property type="entry name" value="Regulator of K+ conductance, C-terminal domain"/>
    <property type="match status" value="2"/>
</dbReference>
<dbReference type="PANTHER" id="PTHR43652:SF1">
    <property type="entry name" value="RESPONSE REGULATOR"/>
    <property type="match status" value="1"/>
</dbReference>
<feature type="transmembrane region" description="Helical" evidence="7">
    <location>
        <begin position="553"/>
        <end position="574"/>
    </location>
</feature>
<dbReference type="InterPro" id="IPR006037">
    <property type="entry name" value="RCK_C"/>
</dbReference>
<keyword evidence="10" id="KW-1185">Reference proteome</keyword>
<dbReference type="KEGG" id="kak:Kalk_06675"/>
<keyword evidence="4" id="KW-0677">Repeat</keyword>
<dbReference type="Pfam" id="PF02080">
    <property type="entry name" value="TrkA_C"/>
    <property type="match status" value="2"/>
</dbReference>
<proteinExistence type="predicted"/>
<evidence type="ECO:0000256" key="6">
    <source>
        <dbReference type="ARBA" id="ARBA00023136"/>
    </source>
</evidence>
<dbReference type="InterPro" id="IPR036721">
    <property type="entry name" value="RCK_C_sf"/>
</dbReference>
<feature type="transmembrane region" description="Helical" evidence="7">
    <location>
        <begin position="140"/>
        <end position="160"/>
    </location>
</feature>
<dbReference type="OrthoDB" id="9809303at2"/>
<dbReference type="GO" id="GO:0006813">
    <property type="term" value="P:potassium ion transport"/>
    <property type="evidence" value="ECO:0007669"/>
    <property type="project" value="InterPro"/>
</dbReference>
<dbReference type="PROSITE" id="PS51202">
    <property type="entry name" value="RCK_C"/>
    <property type="match status" value="2"/>
</dbReference>
<dbReference type="GO" id="GO:0008324">
    <property type="term" value="F:monoatomic cation transmembrane transporter activity"/>
    <property type="evidence" value="ECO:0007669"/>
    <property type="project" value="InterPro"/>
</dbReference>
<feature type="transmembrane region" description="Helical" evidence="7">
    <location>
        <begin position="594"/>
        <end position="611"/>
    </location>
</feature>
<keyword evidence="2" id="KW-0813">Transport</keyword>
<dbReference type="AlphaFoldDB" id="A0A2K9LIM7"/>
<name>A0A2K9LIM7_9GAMM</name>
<feature type="transmembrane region" description="Helical" evidence="7">
    <location>
        <begin position="423"/>
        <end position="455"/>
    </location>
</feature>
<feature type="transmembrane region" description="Helical" evidence="7">
    <location>
        <begin position="99"/>
        <end position="128"/>
    </location>
</feature>
<sequence>MLTLPESLHAEFVFGVVAAATLMMASNRVRYDMIALLVVLALMLSGILTVSEALGGFGNSVVILIAGLLIIGDTLDRTGVARMVGDWILQKGGGNETRLLILIMLSSAVLSAVMSSTAVVAIFIPIILRIAAKSSLSPSKLLLPMSYAALVSGMLTLIATPPNLVISAELQANGYTPLGFFSFSAIGLVVLVLTIVYVITLGRRWLPTHSDPDQKPRYGRSAQALWEDYRVDRNTISLRVSPASPLAHQRIGDCRLNQDYGVRILEVLRPQRRGAEHFPGPAADFTLHPNDILVAVGHEDSLQRMQSDKQLHTHTLSPQDEQNMFWELGTVSVLIHPRSRLIGHTLIETRFRDQYGVDVMGLRRNQTAVTTFEQETLNASDSLLVVGPWSRIKQLQAQNHDFVLLESPVEADEVVPSYRRMPVALLITAAMVVVSLFNWIPLVATVLIAAMASVVTRCLSATDAYRAIHWSSLVLLAGMLPLADALQKTGGTDMIVQSLLQLSGGADPGTLLTVLFFVTVLLTNILSNTTSAVLMAPIAIGVAQAIGVSPYPLAIAVLFAASSAFLTPIASPIMTLVVEPGHYRLSDYAKQGSVLVIVVYAVTYFMVPLLFPW</sequence>
<reference evidence="10" key="1">
    <citation type="submission" date="2017-08" db="EMBL/GenBank/DDBJ databases">
        <title>Direct submision.</title>
        <authorList>
            <person name="Kim S.-J."/>
            <person name="Rhee S.-K."/>
        </authorList>
    </citation>
    <scope>NUCLEOTIDE SEQUENCE [LARGE SCALE GENOMIC DNA]</scope>
    <source>
        <strain evidence="10">GI5</strain>
    </source>
</reference>
<dbReference type="EMBL" id="CP022684">
    <property type="protein sequence ID" value="AUM12113.1"/>
    <property type="molecule type" value="Genomic_DNA"/>
</dbReference>
<feature type="transmembrane region" description="Helical" evidence="7">
    <location>
        <begin position="7"/>
        <end position="25"/>
    </location>
</feature>
<comment type="subcellular location">
    <subcellularLocation>
        <location evidence="1">Membrane</location>
        <topology evidence="1">Multi-pass membrane protein</topology>
    </subcellularLocation>
</comment>
<evidence type="ECO:0000256" key="3">
    <source>
        <dbReference type="ARBA" id="ARBA00022692"/>
    </source>
</evidence>
<dbReference type="PANTHER" id="PTHR43652">
    <property type="entry name" value="BASIC AMINO ACID ANTIPORTER YFCC-RELATED"/>
    <property type="match status" value="1"/>
</dbReference>
<dbReference type="InterPro" id="IPR051679">
    <property type="entry name" value="DASS-Related_Transporters"/>
</dbReference>
<evidence type="ECO:0000259" key="8">
    <source>
        <dbReference type="PROSITE" id="PS51202"/>
    </source>
</evidence>
<evidence type="ECO:0000256" key="4">
    <source>
        <dbReference type="ARBA" id="ARBA00022737"/>
    </source>
</evidence>
<evidence type="ECO:0000256" key="1">
    <source>
        <dbReference type="ARBA" id="ARBA00004141"/>
    </source>
</evidence>
<evidence type="ECO:0000256" key="5">
    <source>
        <dbReference type="ARBA" id="ARBA00022989"/>
    </source>
</evidence>
<dbReference type="GO" id="GO:0005886">
    <property type="term" value="C:plasma membrane"/>
    <property type="evidence" value="ECO:0007669"/>
    <property type="project" value="TreeGrafter"/>
</dbReference>
<dbReference type="Proteomes" id="UP000235116">
    <property type="component" value="Chromosome"/>
</dbReference>
<keyword evidence="3 7" id="KW-0812">Transmembrane</keyword>
<organism evidence="9 10">
    <name type="scientific">Ketobacter alkanivorans</name>
    <dbReference type="NCBI Taxonomy" id="1917421"/>
    <lineage>
        <taxon>Bacteria</taxon>
        <taxon>Pseudomonadati</taxon>
        <taxon>Pseudomonadota</taxon>
        <taxon>Gammaproteobacteria</taxon>
        <taxon>Pseudomonadales</taxon>
        <taxon>Ketobacteraceae</taxon>
        <taxon>Ketobacter</taxon>
    </lineage>
</organism>
<accession>A0A2K9LIM7</accession>
<dbReference type="Pfam" id="PF03600">
    <property type="entry name" value="CitMHS"/>
    <property type="match status" value="1"/>
</dbReference>
<feature type="transmembrane region" description="Helical" evidence="7">
    <location>
        <begin position="467"/>
        <end position="486"/>
    </location>
</feature>
<keyword evidence="5 7" id="KW-1133">Transmembrane helix</keyword>
<dbReference type="SUPFAM" id="SSF116726">
    <property type="entry name" value="TrkA C-terminal domain-like"/>
    <property type="match status" value="2"/>
</dbReference>
<feature type="transmembrane region" description="Helical" evidence="7">
    <location>
        <begin position="31"/>
        <end position="50"/>
    </location>
</feature>
<gene>
    <name evidence="9" type="ORF">Kalk_06675</name>
</gene>
<feature type="domain" description="RCK C-terminal" evidence="8">
    <location>
        <begin position="223"/>
        <end position="311"/>
    </location>
</feature>